<proteinExistence type="predicted"/>
<dbReference type="NCBIfam" id="NF033179">
    <property type="entry name" value="TnsA_like_Actin"/>
    <property type="match status" value="1"/>
</dbReference>
<name>A0ABS3RXM4_9ACTN</name>
<dbReference type="RefSeq" id="WP_208244569.1">
    <property type="nucleotide sequence ID" value="NZ_JAGEPF010000016.1"/>
</dbReference>
<dbReference type="EMBL" id="JAGEPF010000016">
    <property type="protein sequence ID" value="MBO2461208.1"/>
    <property type="molecule type" value="Genomic_DNA"/>
</dbReference>
<evidence type="ECO:0000313" key="2">
    <source>
        <dbReference type="Proteomes" id="UP000680206"/>
    </source>
</evidence>
<comment type="caution">
    <text evidence="1">The sequence shown here is derived from an EMBL/GenBank/DDBJ whole genome shotgun (WGS) entry which is preliminary data.</text>
</comment>
<evidence type="ECO:0000313" key="1">
    <source>
        <dbReference type="EMBL" id="MBO2461208.1"/>
    </source>
</evidence>
<sequence length="287" mass="31568">MSSADGVSCAGVIRSDECRWTDLLADQYVVADRDRLVLDQRSGWARRWLVTWRVSGGQVVCPVQDMGGFPLTGCEPVRAFSWRTTQRHRPGLAFLVSTGRHHGFESIAEQRLLLVMDFAADVVDVLSQPLRLRFLCTGGSAEHVPDFLVVARETDREVVWLVDVRPVGRVGEGDRVRFAASAEAALVCGWRYVVVCGWRPQVWASVEALSAQRRELTDPLGIAEELLAAVADGPAPLAQVVTAARYPALGRAHLLHLLWRRRLGTDLARPLGDRALVWAGRAGGCSL</sequence>
<accession>A0ABS3RXM4</accession>
<keyword evidence="2" id="KW-1185">Reference proteome</keyword>
<organism evidence="1 2">
    <name type="scientific">Actinomadura violacea</name>
    <dbReference type="NCBI Taxonomy" id="2819934"/>
    <lineage>
        <taxon>Bacteria</taxon>
        <taxon>Bacillati</taxon>
        <taxon>Actinomycetota</taxon>
        <taxon>Actinomycetes</taxon>
        <taxon>Streptosporangiales</taxon>
        <taxon>Thermomonosporaceae</taxon>
        <taxon>Actinomadura</taxon>
    </lineage>
</organism>
<reference evidence="1 2" key="1">
    <citation type="submission" date="2021-03" db="EMBL/GenBank/DDBJ databases">
        <title>Actinomadura violae sp. nov., isolated from lichen in Thailand.</title>
        <authorList>
            <person name="Kanchanasin P."/>
            <person name="Saeng-In P."/>
            <person name="Phongsopitanun W."/>
            <person name="Yuki M."/>
            <person name="Kudo T."/>
            <person name="Ohkuma M."/>
            <person name="Tanasupawat S."/>
        </authorList>
    </citation>
    <scope>NUCLEOTIDE SEQUENCE [LARGE SCALE GENOMIC DNA]</scope>
    <source>
        <strain evidence="1 2">LCR2-06</strain>
    </source>
</reference>
<dbReference type="InterPro" id="IPR048000">
    <property type="entry name" value="TnsA-like"/>
</dbReference>
<dbReference type="Proteomes" id="UP000680206">
    <property type="component" value="Unassembled WGS sequence"/>
</dbReference>
<protein>
    <submittedName>
        <fullName evidence="1">TnsA-like heteromeric transposase endonuclease subunit</fullName>
    </submittedName>
</protein>
<gene>
    <name evidence="1" type="ORF">J4709_26850</name>
</gene>